<evidence type="ECO:0000256" key="2">
    <source>
        <dbReference type="SAM" id="MobiDB-lite"/>
    </source>
</evidence>
<evidence type="ECO:0000259" key="3">
    <source>
        <dbReference type="Pfam" id="PF01261"/>
    </source>
</evidence>
<dbReference type="SUPFAM" id="SSF51658">
    <property type="entry name" value="Xylose isomerase-like"/>
    <property type="match status" value="1"/>
</dbReference>
<keyword evidence="4" id="KW-0413">Isomerase</keyword>
<protein>
    <submittedName>
        <fullName evidence="4">Sugar phosphate isomerase/epimerase</fullName>
    </submittedName>
</protein>
<dbReference type="Proteomes" id="UP000239895">
    <property type="component" value="Unassembled WGS sequence"/>
</dbReference>
<name>A0ABX5EIJ6_9MICO</name>
<reference evidence="4 5" key="1">
    <citation type="submission" date="2018-03" db="EMBL/GenBank/DDBJ databases">
        <title>Comparative analysis of microorganisms from saline springs in Andes Mountain Range, Colombia.</title>
        <authorList>
            <person name="Rubin E."/>
        </authorList>
    </citation>
    <scope>NUCLEOTIDE SEQUENCE [LARGE SCALE GENOMIC DNA]</scope>
    <source>
        <strain evidence="4 5">CG 23</strain>
    </source>
</reference>
<evidence type="ECO:0000313" key="5">
    <source>
        <dbReference type="Proteomes" id="UP000239895"/>
    </source>
</evidence>
<sequence>MTDPAIPVTLSTASVYPRRAAFAFESAAEIGYDGVEVMVWSDPATQDPKALSRLAADTGMPIRSIHAPTLLVSQRVWGRSPADKLARAVDMAGELGARTVVVHPPFRWQYRYARSFEEQVRELNAASPVTVAVENMYPWRPHSRLDRELKAYLPGWDPMEHGYDAVTLDLSHAAIAQQDGLSLLHEFGDRLRHVHLADGTFNARDEHLVPGRGDMHCDKVLTELAHSGFDGDVVLEISTRKAYDAHERHTDLVAGLEFARAYLSPEPVPYTPPPPEHRHRPADAWEPERHGLAGS</sequence>
<dbReference type="EMBL" id="PVTX01000001">
    <property type="protein sequence ID" value="PRZ10138.1"/>
    <property type="molecule type" value="Genomic_DNA"/>
</dbReference>
<gene>
    <name evidence="4" type="ORF">BCL65_101276</name>
</gene>
<feature type="region of interest" description="Disordered" evidence="2">
    <location>
        <begin position="267"/>
        <end position="295"/>
    </location>
</feature>
<dbReference type="Pfam" id="PF01261">
    <property type="entry name" value="AP_endonuc_2"/>
    <property type="match status" value="1"/>
</dbReference>
<evidence type="ECO:0000313" key="4">
    <source>
        <dbReference type="EMBL" id="PRZ10138.1"/>
    </source>
</evidence>
<dbReference type="RefSeq" id="WP_106264481.1">
    <property type="nucleotide sequence ID" value="NZ_PVTX01000001.1"/>
</dbReference>
<organism evidence="4 5">
    <name type="scientific">Isoptericola halotolerans</name>
    <dbReference type="NCBI Taxonomy" id="300560"/>
    <lineage>
        <taxon>Bacteria</taxon>
        <taxon>Bacillati</taxon>
        <taxon>Actinomycetota</taxon>
        <taxon>Actinomycetes</taxon>
        <taxon>Micrococcales</taxon>
        <taxon>Promicromonosporaceae</taxon>
        <taxon>Isoptericola</taxon>
    </lineage>
</organism>
<proteinExistence type="predicted"/>
<dbReference type="GO" id="GO:0016853">
    <property type="term" value="F:isomerase activity"/>
    <property type="evidence" value="ECO:0007669"/>
    <property type="project" value="UniProtKB-KW"/>
</dbReference>
<dbReference type="PANTHER" id="PTHR12110:SF47">
    <property type="match status" value="1"/>
</dbReference>
<dbReference type="Gene3D" id="3.20.20.150">
    <property type="entry name" value="Divalent-metal-dependent TIM barrel enzymes"/>
    <property type="match status" value="1"/>
</dbReference>
<feature type="domain" description="Xylose isomerase-like TIM barrel" evidence="3">
    <location>
        <begin position="24"/>
        <end position="261"/>
    </location>
</feature>
<keyword evidence="1" id="KW-0119">Carbohydrate metabolism</keyword>
<dbReference type="InterPro" id="IPR036237">
    <property type="entry name" value="Xyl_isomerase-like_sf"/>
</dbReference>
<dbReference type="InterPro" id="IPR013022">
    <property type="entry name" value="Xyl_isomerase-like_TIM-brl"/>
</dbReference>
<evidence type="ECO:0000256" key="1">
    <source>
        <dbReference type="ARBA" id="ARBA00023277"/>
    </source>
</evidence>
<dbReference type="PANTHER" id="PTHR12110">
    <property type="entry name" value="HYDROXYPYRUVATE ISOMERASE"/>
    <property type="match status" value="1"/>
</dbReference>
<comment type="caution">
    <text evidence="4">The sequence shown here is derived from an EMBL/GenBank/DDBJ whole genome shotgun (WGS) entry which is preliminary data.</text>
</comment>
<keyword evidence="5" id="KW-1185">Reference proteome</keyword>
<dbReference type="InterPro" id="IPR050312">
    <property type="entry name" value="IolE/XylAMocC-like"/>
</dbReference>
<accession>A0ABX5EIJ6</accession>
<feature type="compositionally biased region" description="Basic and acidic residues" evidence="2">
    <location>
        <begin position="281"/>
        <end position="295"/>
    </location>
</feature>